<sequence length="413" mass="48313">MHNLSLSPLGKNTPYISYYSSELLCFIPRLTGRKDIYIHFDQNDYDFNKNISRFNNKLFLEKNLNLSMYGFDLWNAYEISWLDTNSIPIIAIGEIMYSSSSPSIVESKSLKLYLNSFSETIFESTESVEKIIANDLTKGIGTPVFVKLYESTSWNDNIPIFTMVNDDVAAKKDGFMSIDNALRKYCKRSTALSPKEILKKDHLDIFINKFKLKNSIKKNTYYRCYSKLLRSLCPVTGQPDWGTVYIVYSGDKIRLSILARYILGTRNLNMFHEQSVEKIFTDIWRMFRPKFLKVWARYNRRGGIDINPHRIGFVTNPSNDKSIRGFNKIYDEKAQEKHYIEYIDKKSYSADLLNYNNINNINDPSKKISKIKIKDVDLHDHLTIDFFNEDLKVSDDVEHLIKLFPINNRNLRQ</sequence>
<evidence type="ECO:0000256" key="1">
    <source>
        <dbReference type="ARBA" id="ARBA00022785"/>
    </source>
</evidence>
<reference evidence="4" key="1">
    <citation type="submission" date="2023-02" db="EMBL/GenBank/DDBJ databases">
        <title>Host association and intracellularity evolved multiple times independently in the Rickettsiales.</title>
        <authorList>
            <person name="Castelli M."/>
            <person name="Nardi T."/>
            <person name="Gammuto L."/>
            <person name="Bellinzona G."/>
            <person name="Sabaneyeva E."/>
            <person name="Potekhin A."/>
            <person name="Serra V."/>
            <person name="Petroni G."/>
            <person name="Sassera D."/>
        </authorList>
    </citation>
    <scope>NUCLEOTIDE SEQUENCE</scope>
    <source>
        <strain evidence="4">USBL-36I1</strain>
    </source>
</reference>
<dbReference type="Gene3D" id="3.30.1130.10">
    <property type="match status" value="2"/>
</dbReference>
<dbReference type="EMBL" id="JARGYU010000003">
    <property type="protein sequence ID" value="MDZ5761593.1"/>
    <property type="molecule type" value="Genomic_DNA"/>
</dbReference>
<dbReference type="InterPro" id="IPR029500">
    <property type="entry name" value="QueF"/>
</dbReference>
<evidence type="ECO:0000256" key="2">
    <source>
        <dbReference type="ARBA" id="ARBA00023002"/>
    </source>
</evidence>
<dbReference type="Proteomes" id="UP001289135">
    <property type="component" value="Unassembled WGS sequence"/>
</dbReference>
<feature type="domain" description="NADPH-dependent 7-cyano-7-deazaguanine reductase N-terminal" evidence="3">
    <location>
        <begin position="49"/>
        <end position="148"/>
    </location>
</feature>
<dbReference type="GO" id="GO:0008616">
    <property type="term" value="P:tRNA queuosine(34) biosynthetic process"/>
    <property type="evidence" value="ECO:0007669"/>
    <property type="project" value="UniProtKB-KW"/>
</dbReference>
<keyword evidence="5" id="KW-1185">Reference proteome</keyword>
<name>A0AAE4VMF8_9RICK</name>
<protein>
    <submittedName>
        <fullName evidence="4">NADPH-dependent 7-cyano-7-deazaguanine reductase</fullName>
    </submittedName>
</protein>
<dbReference type="Pfam" id="PF14819">
    <property type="entry name" value="QueF_N"/>
    <property type="match status" value="1"/>
</dbReference>
<dbReference type="RefSeq" id="WP_322499014.1">
    <property type="nucleotide sequence ID" value="NZ_JARGYU010000003.1"/>
</dbReference>
<organism evidence="4 5">
    <name type="scientific">Lyticum sinuosum</name>
    <dbReference type="NCBI Taxonomy" id="1332059"/>
    <lineage>
        <taxon>Bacteria</taxon>
        <taxon>Pseudomonadati</taxon>
        <taxon>Pseudomonadota</taxon>
        <taxon>Alphaproteobacteria</taxon>
        <taxon>Rickettsiales</taxon>
        <taxon>Lyticum</taxon>
    </lineage>
</organism>
<evidence type="ECO:0000313" key="5">
    <source>
        <dbReference type="Proteomes" id="UP001289135"/>
    </source>
</evidence>
<dbReference type="InterPro" id="IPR043133">
    <property type="entry name" value="GTP-CH-I_C/QueF"/>
</dbReference>
<keyword evidence="2" id="KW-0560">Oxidoreductase</keyword>
<gene>
    <name evidence="4" type="ORF">Lyticum_00779</name>
</gene>
<dbReference type="PANTHER" id="PTHR34354">
    <property type="entry name" value="NADPH-DEPENDENT 7-CYANO-7-DEAZAGUANINE REDUCTASE"/>
    <property type="match status" value="1"/>
</dbReference>
<evidence type="ECO:0000313" key="4">
    <source>
        <dbReference type="EMBL" id="MDZ5761593.1"/>
    </source>
</evidence>
<dbReference type="InterPro" id="IPR050084">
    <property type="entry name" value="NADPH_dep_7-cyano-7-deazaG_red"/>
</dbReference>
<dbReference type="Pfam" id="PF14489">
    <property type="entry name" value="QueF"/>
    <property type="match status" value="1"/>
</dbReference>
<evidence type="ECO:0000259" key="3">
    <source>
        <dbReference type="Pfam" id="PF14819"/>
    </source>
</evidence>
<dbReference type="PANTHER" id="PTHR34354:SF1">
    <property type="entry name" value="NADPH-DEPENDENT 7-CYANO-7-DEAZAGUANINE REDUCTASE"/>
    <property type="match status" value="1"/>
</dbReference>
<keyword evidence="1" id="KW-0671">Queuosine biosynthesis</keyword>
<dbReference type="InterPro" id="IPR029139">
    <property type="entry name" value="QueF_N"/>
</dbReference>
<accession>A0AAE4VMF8</accession>
<dbReference type="SUPFAM" id="SSF55620">
    <property type="entry name" value="Tetrahydrobiopterin biosynthesis enzymes-like"/>
    <property type="match status" value="1"/>
</dbReference>
<proteinExistence type="predicted"/>
<dbReference type="GO" id="GO:0033739">
    <property type="term" value="F:preQ1 synthase activity"/>
    <property type="evidence" value="ECO:0007669"/>
    <property type="project" value="InterPro"/>
</dbReference>
<comment type="caution">
    <text evidence="4">The sequence shown here is derived from an EMBL/GenBank/DDBJ whole genome shotgun (WGS) entry which is preliminary data.</text>
</comment>
<dbReference type="AlphaFoldDB" id="A0AAE4VMF8"/>